<proteinExistence type="predicted"/>
<gene>
    <name evidence="2" type="ORF">Hamer_G005945</name>
</gene>
<dbReference type="GO" id="GO:0008270">
    <property type="term" value="F:zinc ion binding"/>
    <property type="evidence" value="ECO:0007669"/>
    <property type="project" value="InterPro"/>
</dbReference>
<evidence type="ECO:0000313" key="2">
    <source>
        <dbReference type="EMBL" id="KAG7157496.1"/>
    </source>
</evidence>
<sequence>MRLFTKFKLQIVMKKFRCIKYSIQESHHSQCATHCPSRIITAREGNSSGQAFYTYKCFSCVKPGHQRGNCRFRDCVCNKCNTKGHFAADVTGRIFTP</sequence>
<keyword evidence="3" id="KW-1185">Reference proteome</keyword>
<dbReference type="InterPro" id="IPR036875">
    <property type="entry name" value="Znf_CCHC_sf"/>
</dbReference>
<feature type="domain" description="CCHC-type" evidence="1">
    <location>
        <begin position="76"/>
        <end position="92"/>
    </location>
</feature>
<dbReference type="EMBL" id="JAHLQT010037514">
    <property type="protein sequence ID" value="KAG7157496.1"/>
    <property type="molecule type" value="Genomic_DNA"/>
</dbReference>
<accession>A0A8J5JK29</accession>
<reference evidence="2" key="1">
    <citation type="journal article" date="2021" name="Sci. Adv.">
        <title>The American lobster genome reveals insights on longevity, neural, and immune adaptations.</title>
        <authorList>
            <person name="Polinski J.M."/>
            <person name="Zimin A.V."/>
            <person name="Clark K.F."/>
            <person name="Kohn A.B."/>
            <person name="Sadowski N."/>
            <person name="Timp W."/>
            <person name="Ptitsyn A."/>
            <person name="Khanna P."/>
            <person name="Romanova D.Y."/>
            <person name="Williams P."/>
            <person name="Greenwood S.J."/>
            <person name="Moroz L.L."/>
            <person name="Walt D.R."/>
            <person name="Bodnar A.G."/>
        </authorList>
    </citation>
    <scope>NUCLEOTIDE SEQUENCE</scope>
    <source>
        <strain evidence="2">GMGI-L3</strain>
    </source>
</reference>
<dbReference type="Gene3D" id="4.10.60.10">
    <property type="entry name" value="Zinc finger, CCHC-type"/>
    <property type="match status" value="1"/>
</dbReference>
<dbReference type="SMART" id="SM00343">
    <property type="entry name" value="ZnF_C2HC"/>
    <property type="match status" value="2"/>
</dbReference>
<comment type="caution">
    <text evidence="2">The sequence shown here is derived from an EMBL/GenBank/DDBJ whole genome shotgun (WGS) entry which is preliminary data.</text>
</comment>
<organism evidence="2 3">
    <name type="scientific">Homarus americanus</name>
    <name type="common">American lobster</name>
    <dbReference type="NCBI Taxonomy" id="6706"/>
    <lineage>
        <taxon>Eukaryota</taxon>
        <taxon>Metazoa</taxon>
        <taxon>Ecdysozoa</taxon>
        <taxon>Arthropoda</taxon>
        <taxon>Crustacea</taxon>
        <taxon>Multicrustacea</taxon>
        <taxon>Malacostraca</taxon>
        <taxon>Eumalacostraca</taxon>
        <taxon>Eucarida</taxon>
        <taxon>Decapoda</taxon>
        <taxon>Pleocyemata</taxon>
        <taxon>Astacidea</taxon>
        <taxon>Nephropoidea</taxon>
        <taxon>Nephropidae</taxon>
        <taxon>Homarus</taxon>
    </lineage>
</organism>
<dbReference type="Proteomes" id="UP000747542">
    <property type="component" value="Unassembled WGS sequence"/>
</dbReference>
<dbReference type="InterPro" id="IPR001878">
    <property type="entry name" value="Znf_CCHC"/>
</dbReference>
<dbReference type="SUPFAM" id="SSF57756">
    <property type="entry name" value="Retrovirus zinc finger-like domains"/>
    <property type="match status" value="1"/>
</dbReference>
<evidence type="ECO:0000313" key="3">
    <source>
        <dbReference type="Proteomes" id="UP000747542"/>
    </source>
</evidence>
<protein>
    <recommendedName>
        <fullName evidence="1">CCHC-type domain-containing protein</fullName>
    </recommendedName>
</protein>
<dbReference type="AlphaFoldDB" id="A0A8J5JK29"/>
<dbReference type="GO" id="GO:0003676">
    <property type="term" value="F:nucleic acid binding"/>
    <property type="evidence" value="ECO:0007669"/>
    <property type="project" value="InterPro"/>
</dbReference>
<feature type="domain" description="CCHC-type" evidence="1">
    <location>
        <begin position="56"/>
        <end position="72"/>
    </location>
</feature>
<evidence type="ECO:0000259" key="1">
    <source>
        <dbReference type="SMART" id="SM00343"/>
    </source>
</evidence>
<name>A0A8J5JK29_HOMAM</name>